<protein>
    <submittedName>
        <fullName evidence="1">Uncharacterized protein</fullName>
    </submittedName>
</protein>
<proteinExistence type="predicted"/>
<name>A0A4C1U3B0_EUMVA</name>
<evidence type="ECO:0000313" key="1">
    <source>
        <dbReference type="EMBL" id="GBP20865.1"/>
    </source>
</evidence>
<dbReference type="Proteomes" id="UP000299102">
    <property type="component" value="Unassembled WGS sequence"/>
</dbReference>
<keyword evidence="2" id="KW-1185">Reference proteome</keyword>
<gene>
    <name evidence="1" type="ORF">EVAR_80684_1</name>
</gene>
<reference evidence="1 2" key="1">
    <citation type="journal article" date="2019" name="Commun. Biol.">
        <title>The bagworm genome reveals a unique fibroin gene that provides high tensile strength.</title>
        <authorList>
            <person name="Kono N."/>
            <person name="Nakamura H."/>
            <person name="Ohtoshi R."/>
            <person name="Tomita M."/>
            <person name="Numata K."/>
            <person name="Arakawa K."/>
        </authorList>
    </citation>
    <scope>NUCLEOTIDE SEQUENCE [LARGE SCALE GENOMIC DNA]</scope>
</reference>
<evidence type="ECO:0000313" key="2">
    <source>
        <dbReference type="Proteomes" id="UP000299102"/>
    </source>
</evidence>
<organism evidence="1 2">
    <name type="scientific">Eumeta variegata</name>
    <name type="common">Bagworm moth</name>
    <name type="synonym">Eumeta japonica</name>
    <dbReference type="NCBI Taxonomy" id="151549"/>
    <lineage>
        <taxon>Eukaryota</taxon>
        <taxon>Metazoa</taxon>
        <taxon>Ecdysozoa</taxon>
        <taxon>Arthropoda</taxon>
        <taxon>Hexapoda</taxon>
        <taxon>Insecta</taxon>
        <taxon>Pterygota</taxon>
        <taxon>Neoptera</taxon>
        <taxon>Endopterygota</taxon>
        <taxon>Lepidoptera</taxon>
        <taxon>Glossata</taxon>
        <taxon>Ditrysia</taxon>
        <taxon>Tineoidea</taxon>
        <taxon>Psychidae</taxon>
        <taxon>Oiketicinae</taxon>
        <taxon>Eumeta</taxon>
    </lineage>
</organism>
<sequence length="231" mass="25687">MPNGWPHTAYFHVNRVTMIDVSSIIYLLDITRVNVPHGETKTGSCNKSSIKPHKVMQAAIGLVRRSVAAPLMRLVPADRCCRSVFRQTDMHLTSVAVGVWFDSRRRSTSTLAEAALSLSRRRRPGRRSSPAHRSLESLPPLLPRLWTNFSLISDAPFRSSGGGGSVVDHPLPSYRGGVGFDSSGGRILELEPNHTVRRRARQAVVPGRGHRFEDSAVNDRCRTRAVRYKKS</sequence>
<accession>A0A4C1U3B0</accession>
<dbReference type="AlphaFoldDB" id="A0A4C1U3B0"/>
<dbReference type="EMBL" id="BGZK01000123">
    <property type="protein sequence ID" value="GBP20865.1"/>
    <property type="molecule type" value="Genomic_DNA"/>
</dbReference>
<comment type="caution">
    <text evidence="1">The sequence shown here is derived from an EMBL/GenBank/DDBJ whole genome shotgun (WGS) entry which is preliminary data.</text>
</comment>